<dbReference type="PANTHER" id="PTHR13223:SF2">
    <property type="entry name" value="ACIDIC FIBROBLAST GROWTH FACTOR INTRACELLULAR-BINDING PROTEIN"/>
    <property type="match status" value="1"/>
</dbReference>
<dbReference type="Proteomes" id="UP001217089">
    <property type="component" value="Unassembled WGS sequence"/>
</dbReference>
<keyword evidence="2" id="KW-1185">Reference proteome</keyword>
<protein>
    <recommendedName>
        <fullName evidence="3">Acidic fibroblast growth factor intracellular-binding protein</fullName>
    </recommendedName>
</protein>
<sequence>MSCLDVFVAHDAALVLDKQGVLQNTGLGMDDLISDVLDHYRLFINLEKMLKNPVQLAEQQIYQIDSETQKIIIDRYYRFDAVVVREVLGRKLSSRNRKDMEDVSEKTRVPLRSCRRQFDNMKRVFKVVEDLMGSLVDNIQRHFLLPEDLAMQYAAIVFIANNRFETTKKKM</sequence>
<dbReference type="Pfam" id="PF05427">
    <property type="entry name" value="FIBP"/>
    <property type="match status" value="1"/>
</dbReference>
<evidence type="ECO:0000313" key="2">
    <source>
        <dbReference type="Proteomes" id="UP001217089"/>
    </source>
</evidence>
<dbReference type="EMBL" id="JARBDR010000657">
    <property type="protein sequence ID" value="KAJ8309521.1"/>
    <property type="molecule type" value="Genomic_DNA"/>
</dbReference>
<dbReference type="InterPro" id="IPR008614">
    <property type="entry name" value="FIBP"/>
</dbReference>
<dbReference type="PANTHER" id="PTHR13223">
    <property type="entry name" value="ACIDIC FIBROBLAST GROWTH FACTOR INTRACELLULAR BINDING PROTEIN"/>
    <property type="match status" value="1"/>
</dbReference>
<evidence type="ECO:0008006" key="3">
    <source>
        <dbReference type="Google" id="ProtNLM"/>
    </source>
</evidence>
<comment type="caution">
    <text evidence="1">The sequence shown here is derived from an EMBL/GenBank/DDBJ whole genome shotgun (WGS) entry which is preliminary data.</text>
</comment>
<accession>A0ABQ9EZZ5</accession>
<organism evidence="1 2">
    <name type="scientific">Tegillarca granosa</name>
    <name type="common">Malaysian cockle</name>
    <name type="synonym">Anadara granosa</name>
    <dbReference type="NCBI Taxonomy" id="220873"/>
    <lineage>
        <taxon>Eukaryota</taxon>
        <taxon>Metazoa</taxon>
        <taxon>Spiralia</taxon>
        <taxon>Lophotrochozoa</taxon>
        <taxon>Mollusca</taxon>
        <taxon>Bivalvia</taxon>
        <taxon>Autobranchia</taxon>
        <taxon>Pteriomorphia</taxon>
        <taxon>Arcoida</taxon>
        <taxon>Arcoidea</taxon>
        <taxon>Arcidae</taxon>
        <taxon>Tegillarca</taxon>
    </lineage>
</organism>
<gene>
    <name evidence="1" type="ORF">KUTeg_014395</name>
</gene>
<name>A0ABQ9EZZ5_TEGGR</name>
<reference evidence="1 2" key="1">
    <citation type="submission" date="2022-12" db="EMBL/GenBank/DDBJ databases">
        <title>Chromosome-level genome of Tegillarca granosa.</title>
        <authorList>
            <person name="Kim J."/>
        </authorList>
    </citation>
    <scope>NUCLEOTIDE SEQUENCE [LARGE SCALE GENOMIC DNA]</scope>
    <source>
        <strain evidence="1">Teg-2019</strain>
        <tissue evidence="1">Adductor muscle</tissue>
    </source>
</reference>
<evidence type="ECO:0000313" key="1">
    <source>
        <dbReference type="EMBL" id="KAJ8309521.1"/>
    </source>
</evidence>
<proteinExistence type="predicted"/>